<dbReference type="InterPro" id="IPR054831">
    <property type="entry name" value="UPF0122_fam_protein"/>
</dbReference>
<dbReference type="Pfam" id="PF04297">
    <property type="entry name" value="UPF0122"/>
    <property type="match status" value="1"/>
</dbReference>
<gene>
    <name evidence="4" type="primary">ylxM</name>
    <name evidence="4" type="ORF">ACFOUO_06305</name>
</gene>
<dbReference type="EMBL" id="JBHSAP010000009">
    <property type="protein sequence ID" value="MFC4076419.1"/>
    <property type="molecule type" value="Genomic_DNA"/>
</dbReference>
<dbReference type="HAMAP" id="MF_00245">
    <property type="entry name" value="UPF0122"/>
    <property type="match status" value="1"/>
</dbReference>
<evidence type="ECO:0000256" key="2">
    <source>
        <dbReference type="ARBA" id="ARBA00024764"/>
    </source>
</evidence>
<sequence length="108" mass="12410">MDKTTRVNLLYDFYAPLLTDKQRALLEFYFHDDWSLGEIAEHIGISRQAVFEGLKRAQSALEEREGELGLLDRHLRRRKIAEKIIAETEGGPQGDTVKALVQELLELD</sequence>
<dbReference type="PANTHER" id="PTHR40083:SF1">
    <property type="entry name" value="UPF0122 PROTEIN YLXM"/>
    <property type="match status" value="1"/>
</dbReference>
<comment type="function">
    <text evidence="2 3">Might take part in the signal recognition particle (SRP) pathway. This is inferred from the conservation of its genetic proximity to ftsY/ffh. May be a regulatory protein.</text>
</comment>
<dbReference type="InterPro" id="IPR007394">
    <property type="entry name" value="UPF0122"/>
</dbReference>
<evidence type="ECO:0000256" key="1">
    <source>
        <dbReference type="ARBA" id="ARBA00008720"/>
    </source>
</evidence>
<dbReference type="NCBIfam" id="NF045758">
    <property type="entry name" value="YlxM"/>
    <property type="match status" value="1"/>
</dbReference>
<comment type="similarity">
    <text evidence="1 3">Belongs to the UPF0122 family.</text>
</comment>
<evidence type="ECO:0000313" key="4">
    <source>
        <dbReference type="EMBL" id="MFC4076419.1"/>
    </source>
</evidence>
<dbReference type="InterPro" id="IPR036388">
    <property type="entry name" value="WH-like_DNA-bd_sf"/>
</dbReference>
<comment type="caution">
    <text evidence="4">The sequence shown here is derived from an EMBL/GenBank/DDBJ whole genome shotgun (WGS) entry which is preliminary data.</text>
</comment>
<organism evidence="4 5">
    <name type="scientific">Salinithrix halophila</name>
    <dbReference type="NCBI Taxonomy" id="1485204"/>
    <lineage>
        <taxon>Bacteria</taxon>
        <taxon>Bacillati</taxon>
        <taxon>Bacillota</taxon>
        <taxon>Bacilli</taxon>
        <taxon>Bacillales</taxon>
        <taxon>Thermoactinomycetaceae</taxon>
        <taxon>Salinithrix</taxon>
    </lineage>
</organism>
<proteinExistence type="inferred from homology"/>
<dbReference type="GO" id="GO:0003677">
    <property type="term" value="F:DNA binding"/>
    <property type="evidence" value="ECO:0007669"/>
    <property type="project" value="UniProtKB-KW"/>
</dbReference>
<protein>
    <recommendedName>
        <fullName evidence="3">UPF0122 protein ACFOUO_06305</fullName>
    </recommendedName>
</protein>
<keyword evidence="4" id="KW-0238">DNA-binding</keyword>
<dbReference type="PANTHER" id="PTHR40083">
    <property type="entry name" value="UPF0122 PROTEIN CBO2450/CLC_2298"/>
    <property type="match status" value="1"/>
</dbReference>
<evidence type="ECO:0000256" key="3">
    <source>
        <dbReference type="HAMAP-Rule" id="MF_00245"/>
    </source>
</evidence>
<reference evidence="5" key="1">
    <citation type="journal article" date="2019" name="Int. J. Syst. Evol. Microbiol.">
        <title>The Global Catalogue of Microorganisms (GCM) 10K type strain sequencing project: providing services to taxonomists for standard genome sequencing and annotation.</title>
        <authorList>
            <consortium name="The Broad Institute Genomics Platform"/>
            <consortium name="The Broad Institute Genome Sequencing Center for Infectious Disease"/>
            <person name="Wu L."/>
            <person name="Ma J."/>
        </authorList>
    </citation>
    <scope>NUCLEOTIDE SEQUENCE [LARGE SCALE GENOMIC DNA]</scope>
    <source>
        <strain evidence="5">IBRC-M 10813</strain>
    </source>
</reference>
<dbReference type="RefSeq" id="WP_380703343.1">
    <property type="nucleotide sequence ID" value="NZ_JBHSAP010000009.1"/>
</dbReference>
<dbReference type="SUPFAM" id="SSF88659">
    <property type="entry name" value="Sigma3 and sigma4 domains of RNA polymerase sigma factors"/>
    <property type="match status" value="1"/>
</dbReference>
<evidence type="ECO:0000313" key="5">
    <source>
        <dbReference type="Proteomes" id="UP001595843"/>
    </source>
</evidence>
<accession>A0ABV8JGI2</accession>
<dbReference type="Proteomes" id="UP001595843">
    <property type="component" value="Unassembled WGS sequence"/>
</dbReference>
<dbReference type="InterPro" id="IPR013324">
    <property type="entry name" value="RNA_pol_sigma_r3/r4-like"/>
</dbReference>
<name>A0ABV8JGI2_9BACL</name>
<keyword evidence="5" id="KW-1185">Reference proteome</keyword>
<dbReference type="Gene3D" id="1.10.10.10">
    <property type="entry name" value="Winged helix-like DNA-binding domain superfamily/Winged helix DNA-binding domain"/>
    <property type="match status" value="1"/>
</dbReference>